<keyword evidence="3" id="KW-1185">Reference proteome</keyword>
<accession>A0A914VPH5</accession>
<dbReference type="WBParaSite" id="PSAMB.scaffold2262size24261.g17040.t1">
    <property type="protein sequence ID" value="PSAMB.scaffold2262size24261.g17040.t1"/>
    <property type="gene ID" value="PSAMB.scaffold2262size24261.g17040"/>
</dbReference>
<feature type="region of interest" description="Disordered" evidence="2">
    <location>
        <begin position="247"/>
        <end position="352"/>
    </location>
</feature>
<evidence type="ECO:0000256" key="2">
    <source>
        <dbReference type="SAM" id="MobiDB-lite"/>
    </source>
</evidence>
<dbReference type="Proteomes" id="UP000887566">
    <property type="component" value="Unplaced"/>
</dbReference>
<sequence>MDHASGSRRSSGSRLLANLFSSSPHSTPSMDLMSQGLSEMAQISKHVTRMADAQKKGSTQLHKWARDGQNAAISDVMRHTNELMRIYADRQRDFARQYEQSVLQLQKMGESDRAVLEAERKLQNLLEREAKLSKELRRSGGFWRKGGDECIMRHELTKIGREKAVAERQLNDTKAEMEVVKMFRFRNGMQGIADAYRTLGDSTTAIFDCHREITELVPAISTQDVRRMAYDGATVTKRRMDELRQRLGLEAGLSESTPRRRSEPPSRSSSHHSHHRRNQGTPPPPYSPPTSSSQMNWSAQTRSTNDSPPIFNQATPRATTSAGCLPHAPAANVMYPRLPPNPYAKPLKSLTP</sequence>
<evidence type="ECO:0000313" key="3">
    <source>
        <dbReference type="Proteomes" id="UP000887566"/>
    </source>
</evidence>
<protein>
    <submittedName>
        <fullName evidence="4">Uncharacterized protein</fullName>
    </submittedName>
</protein>
<feature type="coiled-coil region" evidence="1">
    <location>
        <begin position="108"/>
        <end position="176"/>
    </location>
</feature>
<reference evidence="4" key="1">
    <citation type="submission" date="2022-11" db="UniProtKB">
        <authorList>
            <consortium name="WormBaseParasite"/>
        </authorList>
    </citation>
    <scope>IDENTIFICATION</scope>
</reference>
<keyword evidence="1" id="KW-0175">Coiled coil</keyword>
<evidence type="ECO:0000256" key="1">
    <source>
        <dbReference type="SAM" id="Coils"/>
    </source>
</evidence>
<proteinExistence type="predicted"/>
<organism evidence="3 4">
    <name type="scientific">Plectus sambesii</name>
    <dbReference type="NCBI Taxonomy" id="2011161"/>
    <lineage>
        <taxon>Eukaryota</taxon>
        <taxon>Metazoa</taxon>
        <taxon>Ecdysozoa</taxon>
        <taxon>Nematoda</taxon>
        <taxon>Chromadorea</taxon>
        <taxon>Plectida</taxon>
        <taxon>Plectina</taxon>
        <taxon>Plectoidea</taxon>
        <taxon>Plectidae</taxon>
        <taxon>Plectus</taxon>
    </lineage>
</organism>
<evidence type="ECO:0000313" key="4">
    <source>
        <dbReference type="WBParaSite" id="PSAMB.scaffold2262size24261.g17040.t1"/>
    </source>
</evidence>
<dbReference type="InterPro" id="IPR027267">
    <property type="entry name" value="AH/BAR_dom_sf"/>
</dbReference>
<dbReference type="Gene3D" id="1.20.1270.60">
    <property type="entry name" value="Arfaptin homology (AH) domain/BAR domain"/>
    <property type="match status" value="1"/>
</dbReference>
<feature type="compositionally biased region" description="Basic residues" evidence="2">
    <location>
        <begin position="269"/>
        <end position="278"/>
    </location>
</feature>
<feature type="region of interest" description="Disordered" evidence="2">
    <location>
        <begin position="1"/>
        <end position="32"/>
    </location>
</feature>
<feature type="compositionally biased region" description="Polar residues" evidence="2">
    <location>
        <begin position="294"/>
        <end position="322"/>
    </location>
</feature>
<name>A0A914VPH5_9BILA</name>
<feature type="compositionally biased region" description="Polar residues" evidence="2">
    <location>
        <begin position="19"/>
        <end position="29"/>
    </location>
</feature>
<dbReference type="AlphaFoldDB" id="A0A914VPH5"/>